<reference evidence="2" key="1">
    <citation type="submission" date="2023-01" db="EMBL/GenBank/DDBJ databases">
        <title>Genome assembly of the deep-sea coral Lophelia pertusa.</title>
        <authorList>
            <person name="Herrera S."/>
            <person name="Cordes E."/>
        </authorList>
    </citation>
    <scope>NUCLEOTIDE SEQUENCE</scope>
    <source>
        <strain evidence="2">USNM1676648</strain>
        <tissue evidence="2">Polyp</tissue>
    </source>
</reference>
<keyword evidence="3" id="KW-1185">Reference proteome</keyword>
<name>A0A9X0CQN3_9CNID</name>
<evidence type="ECO:0000313" key="3">
    <source>
        <dbReference type="Proteomes" id="UP001163046"/>
    </source>
</evidence>
<dbReference type="AlphaFoldDB" id="A0A9X0CQN3"/>
<accession>A0A9X0CQN3</accession>
<dbReference type="OrthoDB" id="5947018at2759"/>
<protein>
    <submittedName>
        <fullName evidence="2">Uncharacterized protein</fullName>
    </submittedName>
</protein>
<gene>
    <name evidence="2" type="ORF">OS493_020530</name>
</gene>
<sequence>MGLAWKIGEFSLVQDVKTKNISCIWFDEINNQLFRLNSPQCSDVDWGRKRSGKELNYAEKFVFQYYSKCPIIPVTETIAPLIIRRRNASRNLHAMSLFIILVCFLIAIS</sequence>
<evidence type="ECO:0000313" key="2">
    <source>
        <dbReference type="EMBL" id="KAJ7372105.1"/>
    </source>
</evidence>
<keyword evidence="1" id="KW-1133">Transmembrane helix</keyword>
<keyword evidence="1" id="KW-0472">Membrane</keyword>
<dbReference type="Proteomes" id="UP001163046">
    <property type="component" value="Unassembled WGS sequence"/>
</dbReference>
<evidence type="ECO:0000256" key="1">
    <source>
        <dbReference type="SAM" id="Phobius"/>
    </source>
</evidence>
<proteinExistence type="predicted"/>
<comment type="caution">
    <text evidence="2">The sequence shown here is derived from an EMBL/GenBank/DDBJ whole genome shotgun (WGS) entry which is preliminary data.</text>
</comment>
<dbReference type="EMBL" id="MU826838">
    <property type="protein sequence ID" value="KAJ7372105.1"/>
    <property type="molecule type" value="Genomic_DNA"/>
</dbReference>
<feature type="transmembrane region" description="Helical" evidence="1">
    <location>
        <begin position="91"/>
        <end position="108"/>
    </location>
</feature>
<keyword evidence="1" id="KW-0812">Transmembrane</keyword>
<organism evidence="2 3">
    <name type="scientific">Desmophyllum pertusum</name>
    <dbReference type="NCBI Taxonomy" id="174260"/>
    <lineage>
        <taxon>Eukaryota</taxon>
        <taxon>Metazoa</taxon>
        <taxon>Cnidaria</taxon>
        <taxon>Anthozoa</taxon>
        <taxon>Hexacorallia</taxon>
        <taxon>Scleractinia</taxon>
        <taxon>Caryophylliina</taxon>
        <taxon>Caryophylliidae</taxon>
        <taxon>Desmophyllum</taxon>
    </lineage>
</organism>